<accession>A0ABW8TVF5</accession>
<dbReference type="Proteomes" id="UP001623661">
    <property type="component" value="Unassembled WGS sequence"/>
</dbReference>
<protein>
    <submittedName>
        <fullName evidence="1">Uncharacterized protein</fullName>
    </submittedName>
</protein>
<dbReference type="EMBL" id="JBJHZY010000001">
    <property type="protein sequence ID" value="MFL0268052.1"/>
    <property type="molecule type" value="Genomic_DNA"/>
</dbReference>
<comment type="caution">
    <text evidence="1">The sequence shown here is derived from an EMBL/GenBank/DDBJ whole genome shotgun (WGS) entry which is preliminary data.</text>
</comment>
<reference evidence="1 2" key="1">
    <citation type="submission" date="2024-11" db="EMBL/GenBank/DDBJ databases">
        <authorList>
            <person name="Heng Y.C."/>
            <person name="Lim A.C.H."/>
            <person name="Lee J.K.Y."/>
            <person name="Kittelmann S."/>
        </authorList>
    </citation>
    <scope>NUCLEOTIDE SEQUENCE [LARGE SCALE GENOMIC DNA]</scope>
    <source>
        <strain evidence="1 2">WILCCON 0202</strain>
    </source>
</reference>
<evidence type="ECO:0000313" key="2">
    <source>
        <dbReference type="Proteomes" id="UP001623661"/>
    </source>
</evidence>
<organism evidence="1 2">
    <name type="scientific">Candidatus Clostridium radicumherbarum</name>
    <dbReference type="NCBI Taxonomy" id="3381662"/>
    <lineage>
        <taxon>Bacteria</taxon>
        <taxon>Bacillati</taxon>
        <taxon>Bacillota</taxon>
        <taxon>Clostridia</taxon>
        <taxon>Eubacteriales</taxon>
        <taxon>Clostridiaceae</taxon>
        <taxon>Clostridium</taxon>
    </lineage>
</organism>
<dbReference type="RefSeq" id="WP_406764635.1">
    <property type="nucleotide sequence ID" value="NZ_JBJHZY010000001.1"/>
</dbReference>
<sequence>MESYSQEKLQSAIKIISSTINNCEKIQPKFAEGTSQHSLLRNRISALKISKCLLERDADIEIYSKIDLEKALPPVISIINKTEKARSKYEEGSAQFKRVTPIIEAMYISKALIEKEIALRNQ</sequence>
<evidence type="ECO:0000313" key="1">
    <source>
        <dbReference type="EMBL" id="MFL0268052.1"/>
    </source>
</evidence>
<name>A0ABW8TVF5_9CLOT</name>
<gene>
    <name evidence="1" type="ORF">ACJDUH_08055</name>
</gene>
<proteinExistence type="predicted"/>
<keyword evidence="2" id="KW-1185">Reference proteome</keyword>